<protein>
    <recommendedName>
        <fullName evidence="2">Nudix hydrolase domain-containing protein</fullName>
    </recommendedName>
</protein>
<sequence>MVPSARVTPAIAFTQPLPVASRVDSARIHLLQGLKWTAGIAVLGWGVVRLRRRTAERRIPRHSIPEDFRAAGVIFYTVAASQQIGKILLGIEERRVRLRELGLGSGSGQKRVLLFPQGKREPEDADFVATARREFVEETGDPTELAHHLQGSVESTWFPDAKMAVVFCEVPAPEADQDFPQHPQARPERPQPHRRQQARQQEKQAQQKAPLPLQPIWVEASDLRAALAGAGVVDTELGRFHLFPVTRKFFQLGDARQWLGVPGRRR</sequence>
<comment type="caution">
    <text evidence="3">The sequence shown here is derived from an EMBL/GenBank/DDBJ whole genome shotgun (WGS) entry which is preliminary data.</text>
</comment>
<evidence type="ECO:0000259" key="2">
    <source>
        <dbReference type="PROSITE" id="PS51462"/>
    </source>
</evidence>
<evidence type="ECO:0000313" key="4">
    <source>
        <dbReference type="Proteomes" id="UP001178507"/>
    </source>
</evidence>
<dbReference type="InterPro" id="IPR015797">
    <property type="entry name" value="NUDIX_hydrolase-like_dom_sf"/>
</dbReference>
<dbReference type="InterPro" id="IPR000086">
    <property type="entry name" value="NUDIX_hydrolase_dom"/>
</dbReference>
<name>A0AA36NC19_9DINO</name>
<feature type="compositionally biased region" description="Low complexity" evidence="1">
    <location>
        <begin position="203"/>
        <end position="212"/>
    </location>
</feature>
<dbReference type="Gene3D" id="3.90.79.10">
    <property type="entry name" value="Nucleoside Triphosphate Pyrophosphohydrolase"/>
    <property type="match status" value="1"/>
</dbReference>
<dbReference type="AlphaFoldDB" id="A0AA36NC19"/>
<feature type="region of interest" description="Disordered" evidence="1">
    <location>
        <begin position="174"/>
        <end position="212"/>
    </location>
</feature>
<dbReference type="EMBL" id="CAUJNA010003244">
    <property type="protein sequence ID" value="CAJ1396833.1"/>
    <property type="molecule type" value="Genomic_DNA"/>
</dbReference>
<organism evidence="3 4">
    <name type="scientific">Effrenium voratum</name>
    <dbReference type="NCBI Taxonomy" id="2562239"/>
    <lineage>
        <taxon>Eukaryota</taxon>
        <taxon>Sar</taxon>
        <taxon>Alveolata</taxon>
        <taxon>Dinophyceae</taxon>
        <taxon>Suessiales</taxon>
        <taxon>Symbiodiniaceae</taxon>
        <taxon>Effrenium</taxon>
    </lineage>
</organism>
<keyword evidence="4" id="KW-1185">Reference proteome</keyword>
<proteinExistence type="predicted"/>
<accession>A0AA36NC19</accession>
<evidence type="ECO:0000313" key="3">
    <source>
        <dbReference type="EMBL" id="CAJ1396833.1"/>
    </source>
</evidence>
<dbReference type="SUPFAM" id="SSF55811">
    <property type="entry name" value="Nudix"/>
    <property type="match status" value="1"/>
</dbReference>
<evidence type="ECO:0000256" key="1">
    <source>
        <dbReference type="SAM" id="MobiDB-lite"/>
    </source>
</evidence>
<dbReference type="Pfam" id="PF00293">
    <property type="entry name" value="NUDIX"/>
    <property type="match status" value="1"/>
</dbReference>
<feature type="domain" description="Nudix hydrolase" evidence="2">
    <location>
        <begin position="66"/>
        <end position="219"/>
    </location>
</feature>
<dbReference type="Proteomes" id="UP001178507">
    <property type="component" value="Unassembled WGS sequence"/>
</dbReference>
<gene>
    <name evidence="3" type="ORF">EVOR1521_LOCUS20975</name>
</gene>
<dbReference type="PROSITE" id="PS51462">
    <property type="entry name" value="NUDIX"/>
    <property type="match status" value="1"/>
</dbReference>
<reference evidence="3" key="1">
    <citation type="submission" date="2023-08" db="EMBL/GenBank/DDBJ databases">
        <authorList>
            <person name="Chen Y."/>
            <person name="Shah S."/>
            <person name="Dougan E. K."/>
            <person name="Thang M."/>
            <person name="Chan C."/>
        </authorList>
    </citation>
    <scope>NUCLEOTIDE SEQUENCE</scope>
</reference>